<gene>
    <name evidence="1" type="primary">DWV00_33570</name>
    <name evidence="1" type="ORF">TNCV_2071071</name>
</gene>
<reference evidence="1" key="1">
    <citation type="submission" date="2020-08" db="EMBL/GenBank/DDBJ databases">
        <title>Multicomponent nature underlies the extraordinary mechanical properties of spider dragline silk.</title>
        <authorList>
            <person name="Kono N."/>
            <person name="Nakamura H."/>
            <person name="Mori M."/>
            <person name="Yoshida Y."/>
            <person name="Ohtoshi R."/>
            <person name="Malay A.D."/>
            <person name="Moran D.A.P."/>
            <person name="Tomita M."/>
            <person name="Numata K."/>
            <person name="Arakawa K."/>
        </authorList>
    </citation>
    <scope>NUCLEOTIDE SEQUENCE</scope>
</reference>
<accession>A0A8X6W389</accession>
<name>A0A8X6W389_TRICX</name>
<sequence>MLWVAVSYDCRGTLVAISNTLTADLYVSLVIKPLIQPFLNSIQGRVFLQDDAHPYTTVVTQRSLQNVDMLPWPVRSTNLSPIKCL</sequence>
<protein>
    <recommendedName>
        <fullName evidence="3">Transposase</fullName>
    </recommendedName>
</protein>
<evidence type="ECO:0008006" key="3">
    <source>
        <dbReference type="Google" id="ProtNLM"/>
    </source>
</evidence>
<comment type="caution">
    <text evidence="1">The sequence shown here is derived from an EMBL/GenBank/DDBJ whole genome shotgun (WGS) entry which is preliminary data.</text>
</comment>
<dbReference type="Proteomes" id="UP000887159">
    <property type="component" value="Unassembled WGS sequence"/>
</dbReference>
<proteinExistence type="predicted"/>
<dbReference type="EMBL" id="BMAU01021379">
    <property type="protein sequence ID" value="GFY27487.1"/>
    <property type="molecule type" value="Genomic_DNA"/>
</dbReference>
<evidence type="ECO:0000313" key="2">
    <source>
        <dbReference type="Proteomes" id="UP000887159"/>
    </source>
</evidence>
<dbReference type="Gene3D" id="3.30.420.10">
    <property type="entry name" value="Ribonuclease H-like superfamily/Ribonuclease H"/>
    <property type="match status" value="1"/>
</dbReference>
<dbReference type="GO" id="GO:0003676">
    <property type="term" value="F:nucleic acid binding"/>
    <property type="evidence" value="ECO:0007669"/>
    <property type="project" value="InterPro"/>
</dbReference>
<dbReference type="InterPro" id="IPR036397">
    <property type="entry name" value="RNaseH_sf"/>
</dbReference>
<organism evidence="1 2">
    <name type="scientific">Trichonephila clavipes</name>
    <name type="common">Golden silk orbweaver</name>
    <name type="synonym">Nephila clavipes</name>
    <dbReference type="NCBI Taxonomy" id="2585209"/>
    <lineage>
        <taxon>Eukaryota</taxon>
        <taxon>Metazoa</taxon>
        <taxon>Ecdysozoa</taxon>
        <taxon>Arthropoda</taxon>
        <taxon>Chelicerata</taxon>
        <taxon>Arachnida</taxon>
        <taxon>Araneae</taxon>
        <taxon>Araneomorphae</taxon>
        <taxon>Entelegynae</taxon>
        <taxon>Araneoidea</taxon>
        <taxon>Nephilidae</taxon>
        <taxon>Trichonephila</taxon>
    </lineage>
</organism>
<evidence type="ECO:0000313" key="1">
    <source>
        <dbReference type="EMBL" id="GFY27487.1"/>
    </source>
</evidence>
<keyword evidence="2" id="KW-1185">Reference proteome</keyword>
<dbReference type="AlphaFoldDB" id="A0A8X6W389"/>